<dbReference type="SUPFAM" id="SSF103473">
    <property type="entry name" value="MFS general substrate transporter"/>
    <property type="match status" value="1"/>
</dbReference>
<comment type="caution">
    <text evidence="7">The sequence shown here is derived from an EMBL/GenBank/DDBJ whole genome shotgun (WGS) entry which is preliminary data.</text>
</comment>
<protein>
    <submittedName>
        <fullName evidence="7">MFS transporter</fullName>
    </submittedName>
</protein>
<dbReference type="InterPro" id="IPR036259">
    <property type="entry name" value="MFS_trans_sf"/>
</dbReference>
<feature type="transmembrane region" description="Helical" evidence="6">
    <location>
        <begin position="245"/>
        <end position="268"/>
    </location>
</feature>
<feature type="transmembrane region" description="Helical" evidence="6">
    <location>
        <begin position="42"/>
        <end position="66"/>
    </location>
</feature>
<keyword evidence="4 6" id="KW-1133">Transmembrane helix</keyword>
<feature type="transmembrane region" description="Helical" evidence="6">
    <location>
        <begin position="275"/>
        <end position="294"/>
    </location>
</feature>
<feature type="transmembrane region" description="Helical" evidence="6">
    <location>
        <begin position="210"/>
        <end position="233"/>
    </location>
</feature>
<keyword evidence="3 6" id="KW-0812">Transmembrane</keyword>
<keyword evidence="8" id="KW-1185">Reference proteome</keyword>
<feature type="transmembrane region" description="Helical" evidence="6">
    <location>
        <begin position="368"/>
        <end position="389"/>
    </location>
</feature>
<name>A0A5C5UEB9_9CORY</name>
<sequence>MRQLLRNAIFIKLWSGSTASGLATWALPFILGLQLITKELDATQLGIILAVRTIGFVGIMPLAGVIADIASAVRTVRIAGLIAAIGSVGIVVFSPSLVLMSLSAAAIGAGQGACRPAFQSLIAANIVGPQRQAANAANTLSVRLVMVVAPTLVAIGSRTLGTEVLLLVTAALWLIVAASTVGAAEAPRSEHQSLIKGFREGFQEARRHRWFMAGLGLLVVVIMLGYSATGVLLPLVSVDITSTDTLLAVATTGYGLGAIIGAVLVIRWTPKSQGWWAFAGLAAYGLVAGAMAVALNGWNWWIVVAIYVLAGIGIEVFNVPWFTCVQREIKPELIARVSSIDFLISYGLAPAGLALMAPAVQHFGLEPVLWATTIACLGAGALAATVTGTRTFHDPRLDRDPR</sequence>
<dbReference type="InterPro" id="IPR011701">
    <property type="entry name" value="MFS"/>
</dbReference>
<dbReference type="Proteomes" id="UP000320791">
    <property type="component" value="Unassembled WGS sequence"/>
</dbReference>
<dbReference type="AlphaFoldDB" id="A0A5C5UEB9"/>
<evidence type="ECO:0000313" key="8">
    <source>
        <dbReference type="Proteomes" id="UP000320791"/>
    </source>
</evidence>
<feature type="transmembrane region" description="Helical" evidence="6">
    <location>
        <begin position="300"/>
        <end position="321"/>
    </location>
</feature>
<dbReference type="EMBL" id="VOHM01000017">
    <property type="protein sequence ID" value="TWT24436.1"/>
    <property type="molecule type" value="Genomic_DNA"/>
</dbReference>
<proteinExistence type="predicted"/>
<dbReference type="PANTHER" id="PTHR23513:SF6">
    <property type="entry name" value="MAJOR FACILITATOR SUPERFAMILY ASSOCIATED DOMAIN-CONTAINING PROTEIN"/>
    <property type="match status" value="1"/>
</dbReference>
<keyword evidence="2" id="KW-1003">Cell membrane</keyword>
<dbReference type="Pfam" id="PF07690">
    <property type="entry name" value="MFS_1"/>
    <property type="match status" value="1"/>
</dbReference>
<evidence type="ECO:0000256" key="2">
    <source>
        <dbReference type="ARBA" id="ARBA00022475"/>
    </source>
</evidence>
<organism evidence="7 8">
    <name type="scientific">Corynebacterium canis</name>
    <dbReference type="NCBI Taxonomy" id="679663"/>
    <lineage>
        <taxon>Bacteria</taxon>
        <taxon>Bacillati</taxon>
        <taxon>Actinomycetota</taxon>
        <taxon>Actinomycetes</taxon>
        <taxon>Mycobacteriales</taxon>
        <taxon>Corynebacteriaceae</taxon>
        <taxon>Corynebacterium</taxon>
    </lineage>
</organism>
<gene>
    <name evidence="7" type="ORF">FRX94_08180</name>
</gene>
<evidence type="ECO:0000256" key="6">
    <source>
        <dbReference type="SAM" id="Phobius"/>
    </source>
</evidence>
<feature type="transmembrane region" description="Helical" evidence="6">
    <location>
        <begin position="333"/>
        <end position="356"/>
    </location>
</feature>
<evidence type="ECO:0000256" key="4">
    <source>
        <dbReference type="ARBA" id="ARBA00022989"/>
    </source>
</evidence>
<dbReference type="RefSeq" id="WP_146324643.1">
    <property type="nucleotide sequence ID" value="NZ_BAABLR010000008.1"/>
</dbReference>
<feature type="transmembrane region" description="Helical" evidence="6">
    <location>
        <begin position="164"/>
        <end position="184"/>
    </location>
</feature>
<evidence type="ECO:0000256" key="1">
    <source>
        <dbReference type="ARBA" id="ARBA00004651"/>
    </source>
</evidence>
<dbReference type="Gene3D" id="1.20.1250.20">
    <property type="entry name" value="MFS general substrate transporter like domains"/>
    <property type="match status" value="1"/>
</dbReference>
<reference evidence="7 8" key="1">
    <citation type="submission" date="2019-08" db="EMBL/GenBank/DDBJ databases">
        <authorList>
            <person name="Lei W."/>
        </authorList>
    </citation>
    <scope>NUCLEOTIDE SEQUENCE [LARGE SCALE GENOMIC DNA]</scope>
    <source>
        <strain evidence="7 8">CCUG 58627</strain>
    </source>
</reference>
<evidence type="ECO:0000256" key="3">
    <source>
        <dbReference type="ARBA" id="ARBA00022692"/>
    </source>
</evidence>
<dbReference type="GO" id="GO:0022857">
    <property type="term" value="F:transmembrane transporter activity"/>
    <property type="evidence" value="ECO:0007669"/>
    <property type="project" value="InterPro"/>
</dbReference>
<evidence type="ECO:0000313" key="7">
    <source>
        <dbReference type="EMBL" id="TWT24436.1"/>
    </source>
</evidence>
<dbReference type="PANTHER" id="PTHR23513">
    <property type="entry name" value="INTEGRAL MEMBRANE EFFLUX PROTEIN-RELATED"/>
    <property type="match status" value="1"/>
</dbReference>
<evidence type="ECO:0000256" key="5">
    <source>
        <dbReference type="ARBA" id="ARBA00023136"/>
    </source>
</evidence>
<dbReference type="OrthoDB" id="5494559at2"/>
<comment type="subcellular location">
    <subcellularLocation>
        <location evidence="1">Cell membrane</location>
        <topology evidence="1">Multi-pass membrane protein</topology>
    </subcellularLocation>
</comment>
<dbReference type="GO" id="GO:0005886">
    <property type="term" value="C:plasma membrane"/>
    <property type="evidence" value="ECO:0007669"/>
    <property type="project" value="UniProtKB-SubCell"/>
</dbReference>
<dbReference type="CDD" id="cd06173">
    <property type="entry name" value="MFS_MefA_like"/>
    <property type="match status" value="1"/>
</dbReference>
<feature type="transmembrane region" description="Helical" evidence="6">
    <location>
        <begin position="78"/>
        <end position="98"/>
    </location>
</feature>
<accession>A0A5C5UEB9</accession>
<feature type="transmembrane region" description="Helical" evidence="6">
    <location>
        <begin position="12"/>
        <end position="36"/>
    </location>
</feature>
<keyword evidence="5 6" id="KW-0472">Membrane</keyword>